<dbReference type="RefSeq" id="XP_067804256.1">
    <property type="nucleotide sequence ID" value="XM_067945465.1"/>
</dbReference>
<dbReference type="GO" id="GO:0140664">
    <property type="term" value="F:ATP-dependent DNA damage sensor activity"/>
    <property type="evidence" value="ECO:0007669"/>
    <property type="project" value="InterPro"/>
</dbReference>
<organism evidence="3 4">
    <name type="scientific">Babesia duncani</name>
    <dbReference type="NCBI Taxonomy" id="323732"/>
    <lineage>
        <taxon>Eukaryota</taxon>
        <taxon>Sar</taxon>
        <taxon>Alveolata</taxon>
        <taxon>Apicomplexa</taxon>
        <taxon>Aconoidasida</taxon>
        <taxon>Piroplasmida</taxon>
        <taxon>Babesiidae</taxon>
        <taxon>Babesia</taxon>
    </lineage>
</organism>
<sequence length="425" mass="48642">MASLLVALRCLDLADSSIYKGKFTLDEYRIENRLSMDRAVFASLSILLKNSEGANDTLFKLLNKCRSPIGTRRLRVWIAQPLTDAKEISKRHDCVEAFTGSMYKLLQAECLRKVPDLDSLAFKYKSFTLGNTKGKSKPTFEDMVRLYDCIVAVNRTVKYVLMPYDQKHAKTIKETFTDPLLSIGSKFETYLRLVEKAIDLSQAESHLYVMNRNFDLQLEKLASDLDEIQLKIDQHRDQMQQELFNGVPGKIKIVKDNNMTFLFKSGKKDYQLIHDNKPNTFMEKVRLNKNEFIFTTPQLRCYCTKFASKLAEYELAQSSLVDKTLKVASTYWVLVEQYANVLATLDIMAAFAEVATIYNYVRPRINHENDAIHLCAARHPLVESCIRNGTVVPNDLVMNMETSRVHITTGPNMGGKSTYIRQVCC</sequence>
<keyword evidence="1" id="KW-0175">Coiled coil</keyword>
<name>A0AAD9PM61_9APIC</name>
<evidence type="ECO:0000256" key="1">
    <source>
        <dbReference type="SAM" id="Coils"/>
    </source>
</evidence>
<protein>
    <submittedName>
        <fullName evidence="3">Bifunctional DNA mismatch repair MutS family/DNA mismatch repair protein MutS</fullName>
    </submittedName>
</protein>
<evidence type="ECO:0000313" key="4">
    <source>
        <dbReference type="Proteomes" id="UP001214638"/>
    </source>
</evidence>
<dbReference type="GO" id="GO:0006312">
    <property type="term" value="P:mitotic recombination"/>
    <property type="evidence" value="ECO:0007669"/>
    <property type="project" value="TreeGrafter"/>
</dbReference>
<gene>
    <name evidence="3" type="ORF">BdWA1_000414</name>
</gene>
<keyword evidence="4" id="KW-1185">Reference proteome</keyword>
<dbReference type="SUPFAM" id="SSF48334">
    <property type="entry name" value="DNA repair protein MutS, domain III"/>
    <property type="match status" value="1"/>
</dbReference>
<dbReference type="InterPro" id="IPR027417">
    <property type="entry name" value="P-loop_NTPase"/>
</dbReference>
<dbReference type="Pfam" id="PF05192">
    <property type="entry name" value="MutS_III"/>
    <property type="match status" value="1"/>
</dbReference>
<dbReference type="GO" id="GO:0030983">
    <property type="term" value="F:mismatched DNA binding"/>
    <property type="evidence" value="ECO:0007669"/>
    <property type="project" value="InterPro"/>
</dbReference>
<dbReference type="SUPFAM" id="SSF52540">
    <property type="entry name" value="P-loop containing nucleoside triphosphate hydrolases"/>
    <property type="match status" value="1"/>
</dbReference>
<dbReference type="InterPro" id="IPR007696">
    <property type="entry name" value="DNA_mismatch_repair_MutS_core"/>
</dbReference>
<dbReference type="KEGG" id="bdw:94334712"/>
<dbReference type="InterPro" id="IPR036187">
    <property type="entry name" value="DNA_mismatch_repair_MutS_sf"/>
</dbReference>
<dbReference type="EMBL" id="JALLKP010000001">
    <property type="protein sequence ID" value="KAK2197414.1"/>
    <property type="molecule type" value="Genomic_DNA"/>
</dbReference>
<proteinExistence type="predicted"/>
<evidence type="ECO:0000259" key="2">
    <source>
        <dbReference type="SMART" id="SM00533"/>
    </source>
</evidence>
<dbReference type="GO" id="GO:0006298">
    <property type="term" value="P:mismatch repair"/>
    <property type="evidence" value="ECO:0007669"/>
    <property type="project" value="InterPro"/>
</dbReference>
<dbReference type="SMART" id="SM00533">
    <property type="entry name" value="MUTSd"/>
    <property type="match status" value="1"/>
</dbReference>
<dbReference type="InterPro" id="IPR045076">
    <property type="entry name" value="MutS"/>
</dbReference>
<feature type="coiled-coil region" evidence="1">
    <location>
        <begin position="211"/>
        <end position="238"/>
    </location>
</feature>
<accession>A0AAD9PM61</accession>
<evidence type="ECO:0000313" key="3">
    <source>
        <dbReference type="EMBL" id="KAK2197414.1"/>
    </source>
</evidence>
<dbReference type="GO" id="GO:0032301">
    <property type="term" value="C:MutSalpha complex"/>
    <property type="evidence" value="ECO:0007669"/>
    <property type="project" value="TreeGrafter"/>
</dbReference>
<dbReference type="GeneID" id="94334712"/>
<comment type="caution">
    <text evidence="3">The sequence shown here is derived from an EMBL/GenBank/DDBJ whole genome shotgun (WGS) entry which is preliminary data.</text>
</comment>
<dbReference type="Gene3D" id="3.40.50.300">
    <property type="entry name" value="P-loop containing nucleotide triphosphate hydrolases"/>
    <property type="match status" value="1"/>
</dbReference>
<reference evidence="3" key="1">
    <citation type="journal article" date="2023" name="Nat. Microbiol.">
        <title>Babesia duncani multi-omics identifies virulence factors and drug targets.</title>
        <authorList>
            <person name="Singh P."/>
            <person name="Lonardi S."/>
            <person name="Liang Q."/>
            <person name="Vydyam P."/>
            <person name="Khabirova E."/>
            <person name="Fang T."/>
            <person name="Gihaz S."/>
            <person name="Thekkiniath J."/>
            <person name="Munshi M."/>
            <person name="Abel S."/>
            <person name="Ciampossin L."/>
            <person name="Batugedara G."/>
            <person name="Gupta M."/>
            <person name="Lu X.M."/>
            <person name="Lenz T."/>
            <person name="Chakravarty S."/>
            <person name="Cornillot E."/>
            <person name="Hu Y."/>
            <person name="Ma W."/>
            <person name="Gonzalez L.M."/>
            <person name="Sanchez S."/>
            <person name="Estrada K."/>
            <person name="Sanchez-Flores A."/>
            <person name="Montero E."/>
            <person name="Harb O.S."/>
            <person name="Le Roch K.G."/>
            <person name="Mamoun C.B."/>
        </authorList>
    </citation>
    <scope>NUCLEOTIDE SEQUENCE</scope>
    <source>
        <strain evidence="3">WA1</strain>
    </source>
</reference>
<dbReference type="Proteomes" id="UP001214638">
    <property type="component" value="Unassembled WGS sequence"/>
</dbReference>
<dbReference type="GO" id="GO:0005524">
    <property type="term" value="F:ATP binding"/>
    <property type="evidence" value="ECO:0007669"/>
    <property type="project" value="InterPro"/>
</dbReference>
<dbReference type="PANTHER" id="PTHR11361:SF35">
    <property type="entry name" value="DNA MISMATCH REPAIR PROTEIN MSH2"/>
    <property type="match status" value="1"/>
</dbReference>
<dbReference type="AlphaFoldDB" id="A0AAD9PM61"/>
<feature type="domain" description="DNA mismatch repair protein MutS core" evidence="2">
    <location>
        <begin position="53"/>
        <end position="385"/>
    </location>
</feature>
<dbReference type="Gene3D" id="1.10.1420.10">
    <property type="match status" value="1"/>
</dbReference>
<dbReference type="PANTHER" id="PTHR11361">
    <property type="entry name" value="DNA MISMATCH REPAIR PROTEIN MUTS FAMILY MEMBER"/>
    <property type="match status" value="1"/>
</dbReference>